<name>A0A8S1UTC2_9CILI</name>
<proteinExistence type="predicted"/>
<evidence type="ECO:0000313" key="2">
    <source>
        <dbReference type="Proteomes" id="UP000689195"/>
    </source>
</evidence>
<dbReference type="EMBL" id="CAJJDO010000049">
    <property type="protein sequence ID" value="CAD8168498.1"/>
    <property type="molecule type" value="Genomic_DNA"/>
</dbReference>
<dbReference type="OrthoDB" id="293914at2759"/>
<organism evidence="1 2">
    <name type="scientific">Paramecium pentaurelia</name>
    <dbReference type="NCBI Taxonomy" id="43138"/>
    <lineage>
        <taxon>Eukaryota</taxon>
        <taxon>Sar</taxon>
        <taxon>Alveolata</taxon>
        <taxon>Ciliophora</taxon>
        <taxon>Intramacronucleata</taxon>
        <taxon>Oligohymenophorea</taxon>
        <taxon>Peniculida</taxon>
        <taxon>Parameciidae</taxon>
        <taxon>Paramecium</taxon>
    </lineage>
</organism>
<comment type="caution">
    <text evidence="1">The sequence shown here is derived from an EMBL/GenBank/DDBJ whole genome shotgun (WGS) entry which is preliminary data.</text>
</comment>
<evidence type="ECO:0000313" key="1">
    <source>
        <dbReference type="EMBL" id="CAD8168498.1"/>
    </source>
</evidence>
<protein>
    <submittedName>
        <fullName evidence="1">Uncharacterized protein</fullName>
    </submittedName>
</protein>
<keyword evidence="2" id="KW-1185">Reference proteome</keyword>
<dbReference type="Proteomes" id="UP000689195">
    <property type="component" value="Unassembled WGS sequence"/>
</dbReference>
<accession>A0A8S1UTC2</accession>
<dbReference type="AlphaFoldDB" id="A0A8S1UTC2"/>
<sequence length="423" mass="50728">MNHYKKNQKLLILLIFKILKDFNYTFNNQNRDFKKYQLIAIIIVRIQIILNNQPFKINKNYKTQKIKKYKEKQNFKNYLKGKQSKIFLKLIMDNKILHQLIHLKDNNKLINKLMKFMNYQIMIDIYYIKILFIQLKYMKSKSDAIVVVPTPFNSIKAFAIFKNDWIIADQKYLYQMSKNAQKLINKLEIQETQYIYTTSDKIIIQTKEGWIHIINEDFSKLNFFHLNIFSFCRLCIHQDLLFSINSNLLETRNINSLDIEFYEYQSEIFCTSIKVINSEFDQFIIIVLDNGIIDVLKNKTQIHKYQLSQNKQNPIFVYDCIPIIQNKELVIAISTNQQSIIILKNQVEQQTVNLSFSPTTIFSYFKTKLSPLIAFNKNRFALITNKEICKFNFTDITNYYFQKYCYLSTNEQIIIIDFDYLKQ</sequence>
<gene>
    <name evidence="1" type="ORF">PPENT_87.1.T0490145</name>
</gene>
<reference evidence="1" key="1">
    <citation type="submission" date="2021-01" db="EMBL/GenBank/DDBJ databases">
        <authorList>
            <consortium name="Genoscope - CEA"/>
            <person name="William W."/>
        </authorList>
    </citation>
    <scope>NUCLEOTIDE SEQUENCE</scope>
</reference>